<evidence type="ECO:0000256" key="7">
    <source>
        <dbReference type="RuleBase" id="RU363032"/>
    </source>
</evidence>
<feature type="domain" description="ABC transmembrane type-1" evidence="9">
    <location>
        <begin position="119"/>
        <end position="328"/>
    </location>
</feature>
<dbReference type="Pfam" id="PF19300">
    <property type="entry name" value="BPD_transp_1_N"/>
    <property type="match status" value="1"/>
</dbReference>
<evidence type="ECO:0000256" key="1">
    <source>
        <dbReference type="ARBA" id="ARBA00004651"/>
    </source>
</evidence>
<dbReference type="AlphaFoldDB" id="A0A317F5S2"/>
<evidence type="ECO:0000259" key="9">
    <source>
        <dbReference type="PROSITE" id="PS50928"/>
    </source>
</evidence>
<dbReference type="PANTHER" id="PTHR43163">
    <property type="entry name" value="DIPEPTIDE TRANSPORT SYSTEM PERMEASE PROTEIN DPPB-RELATED"/>
    <property type="match status" value="1"/>
</dbReference>
<feature type="transmembrane region" description="Helical" evidence="7">
    <location>
        <begin position="122"/>
        <end position="146"/>
    </location>
</feature>
<gene>
    <name evidence="10" type="ORF">DFH01_23535</name>
</gene>
<evidence type="ECO:0000256" key="4">
    <source>
        <dbReference type="ARBA" id="ARBA00022692"/>
    </source>
</evidence>
<keyword evidence="6 7" id="KW-0472">Membrane</keyword>
<keyword evidence="3" id="KW-1003">Cell membrane</keyword>
<evidence type="ECO:0000256" key="5">
    <source>
        <dbReference type="ARBA" id="ARBA00022989"/>
    </source>
</evidence>
<comment type="subcellular location">
    <subcellularLocation>
        <location evidence="1 7">Cell membrane</location>
        <topology evidence="1 7">Multi-pass membrane protein</topology>
    </subcellularLocation>
</comment>
<feature type="region of interest" description="Disordered" evidence="8">
    <location>
        <begin position="1"/>
        <end position="21"/>
    </location>
</feature>
<dbReference type="PANTHER" id="PTHR43163:SF6">
    <property type="entry name" value="DIPEPTIDE TRANSPORT SYSTEM PERMEASE PROTEIN DPPB-RELATED"/>
    <property type="match status" value="1"/>
</dbReference>
<accession>A0A317F5S2</accession>
<feature type="transmembrane region" description="Helical" evidence="7">
    <location>
        <begin position="33"/>
        <end position="53"/>
    </location>
</feature>
<comment type="similarity">
    <text evidence="7">Belongs to the binding-protein-dependent transport system permease family.</text>
</comment>
<evidence type="ECO:0000313" key="10">
    <source>
        <dbReference type="EMBL" id="PWS34521.1"/>
    </source>
</evidence>
<dbReference type="SUPFAM" id="SSF161098">
    <property type="entry name" value="MetI-like"/>
    <property type="match status" value="1"/>
</dbReference>
<protein>
    <submittedName>
        <fullName evidence="10">Peptide ABC transporter</fullName>
    </submittedName>
</protein>
<proteinExistence type="inferred from homology"/>
<keyword evidence="2 7" id="KW-0813">Transport</keyword>
<dbReference type="GO" id="GO:0005886">
    <property type="term" value="C:plasma membrane"/>
    <property type="evidence" value="ECO:0007669"/>
    <property type="project" value="UniProtKB-SubCell"/>
</dbReference>
<dbReference type="EMBL" id="QGNA01000006">
    <property type="protein sequence ID" value="PWS34521.1"/>
    <property type="molecule type" value="Genomic_DNA"/>
</dbReference>
<evidence type="ECO:0000313" key="11">
    <source>
        <dbReference type="Proteomes" id="UP000245765"/>
    </source>
</evidence>
<keyword evidence="11" id="KW-1185">Reference proteome</keyword>
<organism evidence="10 11">
    <name type="scientific">Falsiroseomonas bella</name>
    <dbReference type="NCBI Taxonomy" id="2184016"/>
    <lineage>
        <taxon>Bacteria</taxon>
        <taxon>Pseudomonadati</taxon>
        <taxon>Pseudomonadota</taxon>
        <taxon>Alphaproteobacteria</taxon>
        <taxon>Acetobacterales</taxon>
        <taxon>Roseomonadaceae</taxon>
        <taxon>Falsiroseomonas</taxon>
    </lineage>
</organism>
<evidence type="ECO:0000256" key="2">
    <source>
        <dbReference type="ARBA" id="ARBA00022448"/>
    </source>
</evidence>
<dbReference type="InterPro" id="IPR045621">
    <property type="entry name" value="BPD_transp_1_N"/>
</dbReference>
<evidence type="ECO:0000256" key="8">
    <source>
        <dbReference type="SAM" id="MobiDB-lite"/>
    </source>
</evidence>
<dbReference type="InterPro" id="IPR035906">
    <property type="entry name" value="MetI-like_sf"/>
</dbReference>
<dbReference type="Pfam" id="PF00528">
    <property type="entry name" value="BPD_transp_1"/>
    <property type="match status" value="1"/>
</dbReference>
<dbReference type="Proteomes" id="UP000245765">
    <property type="component" value="Unassembled WGS sequence"/>
</dbReference>
<feature type="transmembrane region" description="Helical" evidence="7">
    <location>
        <begin position="201"/>
        <end position="220"/>
    </location>
</feature>
<name>A0A317F5S2_9PROT</name>
<dbReference type="PROSITE" id="PS50928">
    <property type="entry name" value="ABC_TM1"/>
    <property type="match status" value="1"/>
</dbReference>
<dbReference type="GO" id="GO:0055085">
    <property type="term" value="P:transmembrane transport"/>
    <property type="evidence" value="ECO:0007669"/>
    <property type="project" value="InterPro"/>
</dbReference>
<dbReference type="InterPro" id="IPR000515">
    <property type="entry name" value="MetI-like"/>
</dbReference>
<dbReference type="CDD" id="cd06261">
    <property type="entry name" value="TM_PBP2"/>
    <property type="match status" value="1"/>
</dbReference>
<keyword evidence="4 7" id="KW-0812">Transmembrane</keyword>
<feature type="transmembrane region" description="Helical" evidence="7">
    <location>
        <begin position="309"/>
        <end position="331"/>
    </location>
</feature>
<evidence type="ECO:0000256" key="3">
    <source>
        <dbReference type="ARBA" id="ARBA00022475"/>
    </source>
</evidence>
<sequence length="336" mass="36018">MAPGRAGTSRRVPSGGGGGMLTRRRSRVIRHRVAQAVPTLILVSLVSFLILHIGPGDPALLLAGEFPTEESIAEIRQLYGFDRPIWEQYLSWVGQLLRGDLGLSLQSREPVMDLILNRLPNTLLIVCYAMVIAFVVGSVLGIAAAARRGSLVDRVATGVATIADALPYFWLAMLMVSVLALDWQLFPATGAVRFLEDPLGAIWTATLPAIALSISGIAQITRQLRAAMIEVLASPFVRTLRAKGLSPAAILWRHGLKNVGVTLLTVVGLVFSGKIGGTLLTETVFAIPGTGSALIQAAINKDYFVVQGIILMLAVLVFLVNLVVDLLYAVLDPRVE</sequence>
<keyword evidence="5 7" id="KW-1133">Transmembrane helix</keyword>
<feature type="transmembrane region" description="Helical" evidence="7">
    <location>
        <begin position="158"/>
        <end position="181"/>
    </location>
</feature>
<dbReference type="Gene3D" id="1.10.3720.10">
    <property type="entry name" value="MetI-like"/>
    <property type="match status" value="1"/>
</dbReference>
<reference evidence="11" key="1">
    <citation type="submission" date="2018-05" db="EMBL/GenBank/DDBJ databases">
        <authorList>
            <person name="Du Z."/>
            <person name="Wang X."/>
        </authorList>
    </citation>
    <scope>NUCLEOTIDE SEQUENCE [LARGE SCALE GENOMIC DNA]</scope>
    <source>
        <strain evidence="11">CQN31</strain>
    </source>
</reference>
<comment type="caution">
    <text evidence="10">The sequence shown here is derived from an EMBL/GenBank/DDBJ whole genome shotgun (WGS) entry which is preliminary data.</text>
</comment>
<evidence type="ECO:0000256" key="6">
    <source>
        <dbReference type="ARBA" id="ARBA00023136"/>
    </source>
</evidence>